<keyword evidence="2" id="KW-1133">Transmembrane helix</keyword>
<dbReference type="EMBL" id="CAUOFW020000739">
    <property type="protein sequence ID" value="CAK9136205.1"/>
    <property type="molecule type" value="Genomic_DNA"/>
</dbReference>
<comment type="caution">
    <text evidence="4">The sequence shown here is derived from an EMBL/GenBank/DDBJ whole genome shotgun (WGS) entry which is preliminary data.</text>
</comment>
<keyword evidence="2" id="KW-0472">Membrane</keyword>
<evidence type="ECO:0000256" key="2">
    <source>
        <dbReference type="SAM" id="Phobius"/>
    </source>
</evidence>
<feature type="domain" description="Syntaxin N-terminal" evidence="3">
    <location>
        <begin position="34"/>
        <end position="108"/>
    </location>
</feature>
<dbReference type="SUPFAM" id="SSF47661">
    <property type="entry name" value="t-snare proteins"/>
    <property type="match status" value="1"/>
</dbReference>
<evidence type="ECO:0000313" key="5">
    <source>
        <dbReference type="Proteomes" id="UP001642360"/>
    </source>
</evidence>
<reference evidence="4 5" key="1">
    <citation type="submission" date="2024-02" db="EMBL/GenBank/DDBJ databases">
        <authorList>
            <person name="Vignale AGUSTIN F."/>
            <person name="Sosa J E."/>
            <person name="Modenutti C."/>
        </authorList>
    </citation>
    <scope>NUCLEOTIDE SEQUENCE [LARGE SCALE GENOMIC DNA]</scope>
</reference>
<dbReference type="Proteomes" id="UP001642360">
    <property type="component" value="Unassembled WGS sequence"/>
</dbReference>
<dbReference type="AlphaFoldDB" id="A0ABC8QTY5"/>
<evidence type="ECO:0000313" key="4">
    <source>
        <dbReference type="EMBL" id="CAK9136205.1"/>
    </source>
</evidence>
<dbReference type="Pfam" id="PF00804">
    <property type="entry name" value="Syntaxin"/>
    <property type="match status" value="1"/>
</dbReference>
<name>A0ABC8QTY5_9AQUA</name>
<gene>
    <name evidence="4" type="ORF">ILEXP_LOCUS3178</name>
</gene>
<evidence type="ECO:0000256" key="1">
    <source>
        <dbReference type="ARBA" id="ARBA00022927"/>
    </source>
</evidence>
<accession>A0ABC8QTY5</accession>
<dbReference type="Gene3D" id="1.20.58.70">
    <property type="match status" value="1"/>
</dbReference>
<protein>
    <recommendedName>
        <fullName evidence="3">Syntaxin N-terminal domain-containing protein</fullName>
    </recommendedName>
</protein>
<feature type="transmembrane region" description="Helical" evidence="2">
    <location>
        <begin position="113"/>
        <end position="134"/>
    </location>
</feature>
<organism evidence="4 5">
    <name type="scientific">Ilex paraguariensis</name>
    <name type="common">yerba mate</name>
    <dbReference type="NCBI Taxonomy" id="185542"/>
    <lineage>
        <taxon>Eukaryota</taxon>
        <taxon>Viridiplantae</taxon>
        <taxon>Streptophyta</taxon>
        <taxon>Embryophyta</taxon>
        <taxon>Tracheophyta</taxon>
        <taxon>Spermatophyta</taxon>
        <taxon>Magnoliopsida</taxon>
        <taxon>eudicotyledons</taxon>
        <taxon>Gunneridae</taxon>
        <taxon>Pentapetalae</taxon>
        <taxon>asterids</taxon>
        <taxon>campanulids</taxon>
        <taxon>Aquifoliales</taxon>
        <taxon>Aquifoliaceae</taxon>
        <taxon>Ilex</taxon>
    </lineage>
</organism>
<keyword evidence="2" id="KW-0812">Transmembrane</keyword>
<keyword evidence="1" id="KW-0653">Protein transport</keyword>
<keyword evidence="1" id="KW-0813">Transport</keyword>
<evidence type="ECO:0000259" key="3">
    <source>
        <dbReference type="Pfam" id="PF00804"/>
    </source>
</evidence>
<proteinExistence type="predicted"/>
<dbReference type="GO" id="GO:0015031">
    <property type="term" value="P:protein transport"/>
    <property type="evidence" value="ECO:0007669"/>
    <property type="project" value="UniProtKB-KW"/>
</dbReference>
<dbReference type="InterPro" id="IPR006011">
    <property type="entry name" value="Syntaxin_N"/>
</dbReference>
<sequence>MNFFQALSRSVSQRDQSQYHTIQMTNSPSNGKADFDKFFEDMEDIKADLRNLETLYNQLQFAQEQSKTLRNPESIKELRSKMDNQVVSSFKKVMFLQTRLQALHSSTASFNKFIIYTIILLIVFILATALFMAGPWW</sequence>
<keyword evidence="5" id="KW-1185">Reference proteome</keyword>
<dbReference type="InterPro" id="IPR010989">
    <property type="entry name" value="SNARE"/>
</dbReference>